<evidence type="ECO:0000256" key="1">
    <source>
        <dbReference type="SAM" id="Coils"/>
    </source>
</evidence>
<keyword evidence="1" id="KW-0175">Coiled coil</keyword>
<dbReference type="EMBL" id="CP036434">
    <property type="protein sequence ID" value="QDV05031.1"/>
    <property type="molecule type" value="Genomic_DNA"/>
</dbReference>
<accession>A0A518ELW0</accession>
<proteinExistence type="predicted"/>
<feature type="coiled-coil region" evidence="1">
    <location>
        <begin position="235"/>
        <end position="262"/>
    </location>
</feature>
<dbReference type="RefSeq" id="WP_145194458.1">
    <property type="nucleotide sequence ID" value="NZ_CP036434.1"/>
</dbReference>
<dbReference type="AlphaFoldDB" id="A0A518ELW0"/>
<reference evidence="4 5" key="1">
    <citation type="submission" date="2019-02" db="EMBL/GenBank/DDBJ databases">
        <title>Deep-cultivation of Planctomycetes and their phenomic and genomic characterization uncovers novel biology.</title>
        <authorList>
            <person name="Wiegand S."/>
            <person name="Jogler M."/>
            <person name="Boedeker C."/>
            <person name="Pinto D."/>
            <person name="Vollmers J."/>
            <person name="Rivas-Marin E."/>
            <person name="Kohn T."/>
            <person name="Peeters S.H."/>
            <person name="Heuer A."/>
            <person name="Rast P."/>
            <person name="Oberbeckmann S."/>
            <person name="Bunk B."/>
            <person name="Jeske O."/>
            <person name="Meyerdierks A."/>
            <person name="Storesund J.E."/>
            <person name="Kallscheuer N."/>
            <person name="Luecker S."/>
            <person name="Lage O.M."/>
            <person name="Pohl T."/>
            <person name="Merkel B.J."/>
            <person name="Hornburger P."/>
            <person name="Mueller R.-W."/>
            <person name="Bruemmer F."/>
            <person name="Labrenz M."/>
            <person name="Spormann A.M."/>
            <person name="Op den Camp H."/>
            <person name="Overmann J."/>
            <person name="Amann R."/>
            <person name="Jetten M.S.M."/>
            <person name="Mascher T."/>
            <person name="Medema M.H."/>
            <person name="Devos D.P."/>
            <person name="Kaster A.-K."/>
            <person name="Ovreas L."/>
            <person name="Rohde M."/>
            <person name="Galperin M.Y."/>
            <person name="Jogler C."/>
        </authorList>
    </citation>
    <scope>NUCLEOTIDE SEQUENCE [LARGE SCALE GENOMIC DNA]</scope>
    <source>
        <strain evidence="4 5">Poly30</strain>
    </source>
</reference>
<dbReference type="Pfam" id="PF01145">
    <property type="entry name" value="Band_7"/>
    <property type="match status" value="1"/>
</dbReference>
<feature type="region of interest" description="Disordered" evidence="2">
    <location>
        <begin position="1"/>
        <end position="34"/>
    </location>
</feature>
<evidence type="ECO:0000256" key="2">
    <source>
        <dbReference type="SAM" id="MobiDB-lite"/>
    </source>
</evidence>
<dbReference type="OrthoDB" id="5490611at2"/>
<organism evidence="4 5">
    <name type="scientific">Saltatorellus ferox</name>
    <dbReference type="NCBI Taxonomy" id="2528018"/>
    <lineage>
        <taxon>Bacteria</taxon>
        <taxon>Pseudomonadati</taxon>
        <taxon>Planctomycetota</taxon>
        <taxon>Planctomycetia</taxon>
        <taxon>Planctomycetia incertae sedis</taxon>
        <taxon>Saltatorellus</taxon>
    </lineage>
</organism>
<feature type="domain" description="Band 7" evidence="3">
    <location>
        <begin position="90"/>
        <end position="258"/>
    </location>
</feature>
<sequence length="387" mass="43119">MTDPNHFPSPPPLRPGQHGSGRRTGPRTPGRPPRLTPSWLEWMLGLGLAALAVAYWLNATSSTGTVFKVEDRTVAAIVHAFDGTVTLDDTPGYRVIRPFLEDGYSVIKTPAEYRMTGNELVGDHQVPRLGVRAADGSNAWFEDVRIQYAPRPERAWDVLRTSGGDHAWRHGVIDAYARACLRDALGLYTAEEIVRQENLRAARLDATRRLDTALEPHGLRVLELTISSPAFPKKYEFVIQRRQVAEQEAQKITQELQQLRASRADRIAKLERDKALERTRMRTKIAGELAAARQSAYVERSSADFAYEARIRAGERERLERTSQADALVAKYEAEAAGVLARAEALAAEGSMAVRKALVESLKNVKFEIAPLEHPADDRARKASRNL</sequence>
<dbReference type="Proteomes" id="UP000320390">
    <property type="component" value="Chromosome"/>
</dbReference>
<evidence type="ECO:0000313" key="4">
    <source>
        <dbReference type="EMBL" id="QDV05031.1"/>
    </source>
</evidence>
<keyword evidence="5" id="KW-1185">Reference proteome</keyword>
<protein>
    <submittedName>
        <fullName evidence="4">SPFH domain / Band 7 family protein</fullName>
    </submittedName>
</protein>
<evidence type="ECO:0000313" key="5">
    <source>
        <dbReference type="Proteomes" id="UP000320390"/>
    </source>
</evidence>
<dbReference type="InterPro" id="IPR001107">
    <property type="entry name" value="Band_7"/>
</dbReference>
<evidence type="ECO:0000259" key="3">
    <source>
        <dbReference type="Pfam" id="PF01145"/>
    </source>
</evidence>
<name>A0A518ELW0_9BACT</name>
<gene>
    <name evidence="4" type="ORF">Poly30_05260</name>
</gene>